<dbReference type="RefSeq" id="WP_148603649.1">
    <property type="nucleotide sequence ID" value="NZ_RXYB01000010.1"/>
</dbReference>
<feature type="domain" description="Baseplate J-like C-terminal" evidence="4">
    <location>
        <begin position="296"/>
        <end position="380"/>
    </location>
</feature>
<protein>
    <submittedName>
        <fullName evidence="5">Baseplate protein</fullName>
    </submittedName>
</protein>
<dbReference type="EMBL" id="WJBB01000019">
    <property type="protein sequence ID" value="MBC3798016.1"/>
    <property type="molecule type" value="Genomic_DNA"/>
</dbReference>
<dbReference type="InterPro" id="IPR058531">
    <property type="entry name" value="Baseplate_J_M"/>
</dbReference>
<accession>A0ABR6WNK3</accession>
<feature type="domain" description="Baseplate J-like central" evidence="3">
    <location>
        <begin position="213"/>
        <end position="270"/>
    </location>
</feature>
<dbReference type="InterPro" id="IPR052399">
    <property type="entry name" value="Phage_Baseplate_Assmbl_Protein"/>
</dbReference>
<evidence type="ECO:0000256" key="1">
    <source>
        <dbReference type="ARBA" id="ARBA00038087"/>
    </source>
</evidence>
<dbReference type="PANTHER" id="PTHR37829">
    <property type="entry name" value="PHAGE-LIKE ELEMENT PBSX PROTEIN XKDT"/>
    <property type="match status" value="1"/>
</dbReference>
<comment type="caution">
    <text evidence="5">The sequence shown here is derived from an EMBL/GenBank/DDBJ whole genome shotgun (WGS) entry which is preliminary data.</text>
</comment>
<name>A0ABR6WNK3_9FIRM</name>
<dbReference type="Pfam" id="PF26079">
    <property type="entry name" value="Baseplate_J_C"/>
    <property type="match status" value="1"/>
</dbReference>
<gene>
    <name evidence="5" type="ORF">GH807_13285</name>
</gene>
<evidence type="ECO:0000313" key="5">
    <source>
        <dbReference type="EMBL" id="MBC3798016.1"/>
    </source>
</evidence>
<dbReference type="PANTHER" id="PTHR37829:SF3">
    <property type="entry name" value="PROTEIN JAYE-RELATED"/>
    <property type="match status" value="1"/>
</dbReference>
<evidence type="ECO:0000259" key="2">
    <source>
        <dbReference type="Pfam" id="PF04865"/>
    </source>
</evidence>
<dbReference type="Pfam" id="PF04865">
    <property type="entry name" value="Baseplate_J"/>
    <property type="match status" value="1"/>
</dbReference>
<organism evidence="5 6">
    <name type="scientific">Acetobacterium tundrae</name>
    <dbReference type="NCBI Taxonomy" id="132932"/>
    <lineage>
        <taxon>Bacteria</taxon>
        <taxon>Bacillati</taxon>
        <taxon>Bacillota</taxon>
        <taxon>Clostridia</taxon>
        <taxon>Eubacteriales</taxon>
        <taxon>Eubacteriaceae</taxon>
        <taxon>Acetobacterium</taxon>
    </lineage>
</organism>
<dbReference type="InterPro" id="IPR058530">
    <property type="entry name" value="Baseplate_J-like_C"/>
</dbReference>
<proteinExistence type="inferred from homology"/>
<dbReference type="Proteomes" id="UP000653358">
    <property type="component" value="Unassembled WGS sequence"/>
</dbReference>
<reference evidence="5 6" key="1">
    <citation type="journal article" date="2020" name="mSystems">
        <title>Defining Genomic and Predicted Metabolic Features of the Acetobacterium Genus.</title>
        <authorList>
            <person name="Ross D.E."/>
            <person name="Marshall C.W."/>
            <person name="Gulliver D."/>
            <person name="May H.D."/>
            <person name="Norman R.S."/>
        </authorList>
    </citation>
    <scope>NUCLEOTIDE SEQUENCE [LARGE SCALE GENOMIC DNA]</scope>
    <source>
        <strain evidence="5 6">DSM 9173</strain>
    </source>
</reference>
<evidence type="ECO:0000313" key="6">
    <source>
        <dbReference type="Proteomes" id="UP000653358"/>
    </source>
</evidence>
<evidence type="ECO:0000259" key="3">
    <source>
        <dbReference type="Pfam" id="PF26078"/>
    </source>
</evidence>
<keyword evidence="6" id="KW-1185">Reference proteome</keyword>
<feature type="domain" description="Baseplate protein J-like barrel" evidence="2">
    <location>
        <begin position="100"/>
        <end position="189"/>
    </location>
</feature>
<dbReference type="InterPro" id="IPR006949">
    <property type="entry name" value="Barrel_Baseplate_J-like"/>
</dbReference>
<sequence length="383" mass="40736">MAEIIDFEAPDFLKNQTENEIHTEMLADMAEQNPNRDMTEGSVFWDLTRPTAKEKARMVGFTLTEAIKNMFPMWSYGANLDWKATIRGMNRKAALFATGTVTVTGKAGTVIPSGFIFNTESTYGKSSVLFKTTETAVIPGTGTGQTVDIHIEAYSAGAIGNVAAGTITMLNTSLKGIASVINASKTKGGSDRESDDSLIQRILDFDQQQGISFVGSDADYKRWALEVTGVGGAEVIPATAGSETVTLVLTDSNGQPGSSDLCTQVYNHIMSPNDRSSRLAGTNDILSVIAAKSLTITINVTVITEDSRGINDIKNDLYTALLSYYKTAAAQNVARINEIGGILIDIKGVADYSGLTLNGSAANVTISTDEIPVTALTDITVVT</sequence>
<evidence type="ECO:0000259" key="4">
    <source>
        <dbReference type="Pfam" id="PF26079"/>
    </source>
</evidence>
<comment type="similarity">
    <text evidence="1">Belongs to the Mu gp47/PBSX XkdT family.</text>
</comment>
<dbReference type="Pfam" id="PF26078">
    <property type="entry name" value="Baseplate_J_M"/>
    <property type="match status" value="1"/>
</dbReference>